<sequence>MSTSPYLISTTPSLSHDTGHYLPAAPPEPQGLQQRRIRRPPQLQERLLAEGLGVFLILTTVGLNAEQPNTVVASVSGGLILMSLIYCFGSVSGGHFNPAVSLGFSLTNPQHSSAPTTTSTSFSFSDLSGYVGAQMFGALCGAIVSDKAFSPSADQPQPAPPFPLSLRALMLDLLFTSVLVLVMLRTREDCGSEGRQQEGWMAGMVVTGAAMASSHHGEVYLNPTIPFGQSMVQLYDSHSPPLPVIVRLLAFTAIHTLAALIAAALHRLLWPSSHQYDGSLQCRSTSCAGLWESHRREYMEAGFDRVSFLDA</sequence>
<evidence type="ECO:0008006" key="10">
    <source>
        <dbReference type="Google" id="ProtNLM"/>
    </source>
</evidence>
<dbReference type="PROSITE" id="PS00221">
    <property type="entry name" value="MIP"/>
    <property type="match status" value="1"/>
</dbReference>
<keyword evidence="5" id="KW-0472">Membrane</keyword>
<name>A0A0G4FDB9_VITBC</name>
<evidence type="ECO:0000256" key="3">
    <source>
        <dbReference type="ARBA" id="ARBA00022692"/>
    </source>
</evidence>
<gene>
    <name evidence="8" type="ORF">Vbra_15048</name>
</gene>
<evidence type="ECO:0000256" key="1">
    <source>
        <dbReference type="ARBA" id="ARBA00004141"/>
    </source>
</evidence>
<reference evidence="8 9" key="1">
    <citation type="submission" date="2014-11" db="EMBL/GenBank/DDBJ databases">
        <authorList>
            <person name="Zhu J."/>
            <person name="Qi W."/>
            <person name="Song R."/>
        </authorList>
    </citation>
    <scope>NUCLEOTIDE SEQUENCE [LARGE SCALE GENOMIC DNA]</scope>
</reference>
<evidence type="ECO:0000256" key="5">
    <source>
        <dbReference type="ARBA" id="ARBA00023136"/>
    </source>
</evidence>
<comment type="similarity">
    <text evidence="6">Belongs to the MIP/aquaporin (TC 1.A.8) family.</text>
</comment>
<evidence type="ECO:0000256" key="2">
    <source>
        <dbReference type="ARBA" id="ARBA00022448"/>
    </source>
</evidence>
<keyword evidence="3 6" id="KW-0812">Transmembrane</keyword>
<dbReference type="InterPro" id="IPR000425">
    <property type="entry name" value="MIP"/>
</dbReference>
<organism evidence="8 9">
    <name type="scientific">Vitrella brassicaformis (strain CCMP3155)</name>
    <dbReference type="NCBI Taxonomy" id="1169540"/>
    <lineage>
        <taxon>Eukaryota</taxon>
        <taxon>Sar</taxon>
        <taxon>Alveolata</taxon>
        <taxon>Colpodellida</taxon>
        <taxon>Vitrellaceae</taxon>
        <taxon>Vitrella</taxon>
    </lineage>
</organism>
<protein>
    <recommendedName>
        <fullName evidence="10">Aquaporin</fullName>
    </recommendedName>
</protein>
<dbReference type="EMBL" id="CDMY01000405">
    <property type="protein sequence ID" value="CEM10815.1"/>
    <property type="molecule type" value="Genomic_DNA"/>
</dbReference>
<evidence type="ECO:0000313" key="9">
    <source>
        <dbReference type="Proteomes" id="UP000041254"/>
    </source>
</evidence>
<dbReference type="PANTHER" id="PTHR45724">
    <property type="entry name" value="AQUAPORIN NIP2-1"/>
    <property type="match status" value="1"/>
</dbReference>
<dbReference type="Pfam" id="PF00230">
    <property type="entry name" value="MIP"/>
    <property type="match status" value="1"/>
</dbReference>
<dbReference type="OrthoDB" id="3222at2759"/>
<dbReference type="GO" id="GO:0015267">
    <property type="term" value="F:channel activity"/>
    <property type="evidence" value="ECO:0007669"/>
    <property type="project" value="InterPro"/>
</dbReference>
<dbReference type="PANTHER" id="PTHR45724:SF13">
    <property type="entry name" value="AQUAPORIN NIP1-1-RELATED"/>
    <property type="match status" value="1"/>
</dbReference>
<dbReference type="PhylomeDB" id="A0A0G4FDB9"/>
<feature type="region of interest" description="Disordered" evidence="7">
    <location>
        <begin position="1"/>
        <end position="35"/>
    </location>
</feature>
<dbReference type="InterPro" id="IPR023271">
    <property type="entry name" value="Aquaporin-like"/>
</dbReference>
<dbReference type="InterPro" id="IPR022357">
    <property type="entry name" value="MIP_CS"/>
</dbReference>
<dbReference type="VEuPathDB" id="CryptoDB:Vbra_15048"/>
<keyword evidence="4" id="KW-1133">Transmembrane helix</keyword>
<dbReference type="Gene3D" id="1.20.1080.10">
    <property type="entry name" value="Glycerol uptake facilitator protein"/>
    <property type="match status" value="1"/>
</dbReference>
<evidence type="ECO:0000256" key="4">
    <source>
        <dbReference type="ARBA" id="ARBA00022989"/>
    </source>
</evidence>
<dbReference type="PRINTS" id="PR00783">
    <property type="entry name" value="MINTRINSICP"/>
</dbReference>
<proteinExistence type="inferred from homology"/>
<evidence type="ECO:0000256" key="6">
    <source>
        <dbReference type="RuleBase" id="RU000477"/>
    </source>
</evidence>
<dbReference type="GO" id="GO:0016020">
    <property type="term" value="C:membrane"/>
    <property type="evidence" value="ECO:0007669"/>
    <property type="project" value="UniProtKB-SubCell"/>
</dbReference>
<accession>A0A0G4FDB9</accession>
<evidence type="ECO:0000313" key="8">
    <source>
        <dbReference type="EMBL" id="CEM10815.1"/>
    </source>
</evidence>
<keyword evidence="2 6" id="KW-0813">Transport</keyword>
<dbReference type="AlphaFoldDB" id="A0A0G4FDB9"/>
<evidence type="ECO:0000256" key="7">
    <source>
        <dbReference type="SAM" id="MobiDB-lite"/>
    </source>
</evidence>
<dbReference type="InterPro" id="IPR034294">
    <property type="entry name" value="Aquaporin_transptr"/>
</dbReference>
<dbReference type="SUPFAM" id="SSF81338">
    <property type="entry name" value="Aquaporin-like"/>
    <property type="match status" value="1"/>
</dbReference>
<keyword evidence="9" id="KW-1185">Reference proteome</keyword>
<dbReference type="InParanoid" id="A0A0G4FDB9"/>
<feature type="compositionally biased region" description="Polar residues" evidence="7">
    <location>
        <begin position="1"/>
        <end position="16"/>
    </location>
</feature>
<comment type="subcellular location">
    <subcellularLocation>
        <location evidence="1">Membrane</location>
        <topology evidence="1">Multi-pass membrane protein</topology>
    </subcellularLocation>
</comment>
<dbReference type="Proteomes" id="UP000041254">
    <property type="component" value="Unassembled WGS sequence"/>
</dbReference>
<dbReference type="STRING" id="1169540.A0A0G4FDB9"/>